<evidence type="ECO:0000256" key="5">
    <source>
        <dbReference type="ARBA" id="ARBA00023172"/>
    </source>
</evidence>
<feature type="compositionally biased region" description="Polar residues" evidence="6">
    <location>
        <begin position="12"/>
        <end position="31"/>
    </location>
</feature>
<keyword evidence="5" id="KW-0233">DNA recombination</keyword>
<comment type="caution">
    <text evidence="7">The sequence shown here is derived from an EMBL/GenBank/DDBJ whole genome shotgun (WGS) entry which is preliminary data.</text>
</comment>
<dbReference type="Proteomes" id="UP000185963">
    <property type="component" value="Unassembled WGS sequence"/>
</dbReference>
<keyword evidence="4" id="KW-0238">DNA-binding</keyword>
<feature type="compositionally biased region" description="Basic and acidic residues" evidence="6">
    <location>
        <begin position="1"/>
        <end position="11"/>
    </location>
</feature>
<dbReference type="EMBL" id="MSKS01000005">
    <property type="protein sequence ID" value="OLO72731.1"/>
    <property type="molecule type" value="Genomic_DNA"/>
</dbReference>
<dbReference type="Pfam" id="PF00872">
    <property type="entry name" value="Transposase_mut"/>
    <property type="match status" value="1"/>
</dbReference>
<dbReference type="InterPro" id="IPR001207">
    <property type="entry name" value="Transposase_mutator"/>
</dbReference>
<evidence type="ECO:0000256" key="2">
    <source>
        <dbReference type="ARBA" id="ARBA00010961"/>
    </source>
</evidence>
<evidence type="ECO:0000256" key="1">
    <source>
        <dbReference type="ARBA" id="ARBA00002190"/>
    </source>
</evidence>
<feature type="region of interest" description="Disordered" evidence="6">
    <location>
        <begin position="1"/>
        <end position="78"/>
    </location>
</feature>
<organism evidence="7 8">
    <name type="scientific">Actinomyces oris</name>
    <dbReference type="NCBI Taxonomy" id="544580"/>
    <lineage>
        <taxon>Bacteria</taxon>
        <taxon>Bacillati</taxon>
        <taxon>Actinomycetota</taxon>
        <taxon>Actinomycetes</taxon>
        <taxon>Actinomycetales</taxon>
        <taxon>Actinomycetaceae</taxon>
        <taxon>Actinomyces</taxon>
    </lineage>
</organism>
<keyword evidence="3" id="KW-0815">Transposition</keyword>
<comment type="similarity">
    <text evidence="2">Belongs to the transposase mutator family.</text>
</comment>
<evidence type="ECO:0000313" key="7">
    <source>
        <dbReference type="EMBL" id="OLO72731.1"/>
    </source>
</evidence>
<proteinExistence type="inferred from homology"/>
<evidence type="ECO:0000256" key="4">
    <source>
        <dbReference type="ARBA" id="ARBA00023125"/>
    </source>
</evidence>
<dbReference type="GO" id="GO:0003677">
    <property type="term" value="F:DNA binding"/>
    <property type="evidence" value="ECO:0007669"/>
    <property type="project" value="UniProtKB-KW"/>
</dbReference>
<evidence type="ECO:0000313" key="8">
    <source>
        <dbReference type="Proteomes" id="UP000185963"/>
    </source>
</evidence>
<dbReference type="GO" id="GO:0006313">
    <property type="term" value="P:DNA transposition"/>
    <property type="evidence" value="ECO:0007669"/>
    <property type="project" value="InterPro"/>
</dbReference>
<reference evidence="7 8" key="1">
    <citation type="submission" date="2016-12" db="EMBL/GenBank/DDBJ databases">
        <title>Genomic comparison of strains in the 'Actinomyces naeslundii' group.</title>
        <authorList>
            <person name="Mughal S.R."/>
            <person name="Do T."/>
            <person name="Gilbert S.C."/>
            <person name="Witherden E.A."/>
            <person name="Didelot X."/>
            <person name="Beighton D."/>
        </authorList>
    </citation>
    <scope>NUCLEOTIDE SEQUENCE [LARGE SCALE GENOMIC DNA]</scope>
    <source>
        <strain evidence="7 8">WE8B-23</strain>
    </source>
</reference>
<evidence type="ECO:0000256" key="6">
    <source>
        <dbReference type="SAM" id="MobiDB-lite"/>
    </source>
</evidence>
<dbReference type="AlphaFoldDB" id="A0A1Q8WXA1"/>
<protein>
    <recommendedName>
        <fullName evidence="9">Transposase</fullName>
    </recommendedName>
</protein>
<evidence type="ECO:0000256" key="3">
    <source>
        <dbReference type="ARBA" id="ARBA00022578"/>
    </source>
</evidence>
<name>A0A1Q8WXA1_9ACTO</name>
<sequence>MSEHLGYDRGEPTSQARGNARNGTTSKTVDSSGWGPLRPVVPRDRAGTFTPRPGSAKGQRRLDGLDACESPGLMRRWN</sequence>
<accession>A0A1Q8WXA1</accession>
<evidence type="ECO:0008006" key="9">
    <source>
        <dbReference type="Google" id="ProtNLM"/>
    </source>
</evidence>
<gene>
    <name evidence="7" type="ORF">BKH20_01395</name>
</gene>
<comment type="function">
    <text evidence="1">Required for the transposition of the insertion element.</text>
</comment>
<dbReference type="GO" id="GO:0004803">
    <property type="term" value="F:transposase activity"/>
    <property type="evidence" value="ECO:0007669"/>
    <property type="project" value="InterPro"/>
</dbReference>